<dbReference type="Pfam" id="PF02156">
    <property type="entry name" value="Glyco_hydro_26"/>
    <property type="match status" value="1"/>
</dbReference>
<dbReference type="AlphaFoldDB" id="A0A8H7W6H3"/>
<comment type="similarity">
    <text evidence="1 5">Belongs to the glycosyl hydrolase 26 family.</text>
</comment>
<protein>
    <submittedName>
        <fullName evidence="11">Uncharacterized protein</fullName>
    </submittedName>
</protein>
<dbReference type="PRINTS" id="PR00739">
    <property type="entry name" value="GLHYDRLASE26"/>
</dbReference>
<dbReference type="InterPro" id="IPR008979">
    <property type="entry name" value="Galactose-bd-like_sf"/>
</dbReference>
<dbReference type="PANTHER" id="PTHR40079">
    <property type="entry name" value="MANNAN ENDO-1,4-BETA-MANNOSIDASE E-RELATED"/>
    <property type="match status" value="1"/>
</dbReference>
<dbReference type="InterPro" id="IPR000254">
    <property type="entry name" value="CBD"/>
</dbReference>
<feature type="active site" description="Proton donor" evidence="5">
    <location>
        <position position="446"/>
    </location>
</feature>
<feature type="signal peptide" evidence="7">
    <location>
        <begin position="1"/>
        <end position="15"/>
    </location>
</feature>
<keyword evidence="2 7" id="KW-0732">Signal</keyword>
<dbReference type="PROSITE" id="PS51764">
    <property type="entry name" value="GH26"/>
    <property type="match status" value="1"/>
</dbReference>
<dbReference type="InterPro" id="IPR035971">
    <property type="entry name" value="CBD_sf"/>
</dbReference>
<dbReference type="GO" id="GO:0030248">
    <property type="term" value="F:cellulose binding"/>
    <property type="evidence" value="ECO:0007669"/>
    <property type="project" value="InterPro"/>
</dbReference>
<accession>A0A8H7W6H3</accession>
<organism evidence="11 12">
    <name type="scientific">Cadophora malorum</name>
    <dbReference type="NCBI Taxonomy" id="108018"/>
    <lineage>
        <taxon>Eukaryota</taxon>
        <taxon>Fungi</taxon>
        <taxon>Dikarya</taxon>
        <taxon>Ascomycota</taxon>
        <taxon>Pezizomycotina</taxon>
        <taxon>Leotiomycetes</taxon>
        <taxon>Helotiales</taxon>
        <taxon>Ploettnerulaceae</taxon>
        <taxon>Cadophora</taxon>
    </lineage>
</organism>
<dbReference type="SMART" id="SM00236">
    <property type="entry name" value="fCBD"/>
    <property type="match status" value="1"/>
</dbReference>
<keyword evidence="12" id="KW-1185">Reference proteome</keyword>
<dbReference type="Pfam" id="PF00734">
    <property type="entry name" value="CBM_1"/>
    <property type="match status" value="1"/>
</dbReference>
<dbReference type="SUPFAM" id="SSF57180">
    <property type="entry name" value="Cellulose-binding domain"/>
    <property type="match status" value="1"/>
</dbReference>
<sequence>MRFFSFLALASLASAVVYEAELATFSGDVYAASDLPGYTGTGYVAGFAAEGDSISFAVNGLTAGSHDIAVIYSAQYGDKFTTMLVNGVSSEVAITNVTTSTWATSQAGSFTLAASNTITFSNDWGWYFIDSITVSPTPAAPVVVVDVTNGAKAEAENGIFNGVTAGTTTAGYSGTGFVQGFDAATDSVTITIYSTTQALYDVVVRYAAIYGEKQTSMSLNGAGGANIVFADTTAAASPWANATAGQVLLNAGNNTISFTTNWGWYFIDAVYVTPSPAPAPHQVTSSLVVPNVLPVTQALFNKLLSKYGSGQIFSGQADPSGVAWLEANVGKTPAIIGLDMIEYSPSRVLYGSTSTAVEDAVAFDARNGMVSFQWHWNAPSHLINNDTVPWWKGFYSYGTTFNLTAVLAAPTSEDYALMISDMDAIATQLLRLQTANIAVLWRPLHEADGTWFWWGAYGPESCVALYRLMFDRFTNHHKLRNLIWVWNSVTPSWYPGDDVVDILGYDSYPPLGDHGPVSAQYQQLIALGKDKKLVTLPEVGNIPDPDILKLYHADWSYFVTWNGEFIETETYNPLVFKQKVYNDPTVLKLTDLGDWKGSATSTSSAKPSSTSSVKPTSSSTFVTSTSKSSSTSKASSSTTKASSTSKTSSATSSSASAAATQVHWGQCGGSNWAGPTVCAAGTTCVAVSPPWYSQCL</sequence>
<evidence type="ECO:0000256" key="3">
    <source>
        <dbReference type="ARBA" id="ARBA00022801"/>
    </source>
</evidence>
<feature type="region of interest" description="Disordered" evidence="6">
    <location>
        <begin position="599"/>
        <end position="652"/>
    </location>
</feature>
<evidence type="ECO:0000259" key="9">
    <source>
        <dbReference type="PROSITE" id="PS51175"/>
    </source>
</evidence>
<dbReference type="GO" id="GO:0006080">
    <property type="term" value="P:substituted mannan metabolic process"/>
    <property type="evidence" value="ECO:0007669"/>
    <property type="project" value="InterPro"/>
</dbReference>
<dbReference type="InterPro" id="IPR005084">
    <property type="entry name" value="CBM6"/>
</dbReference>
<evidence type="ECO:0000313" key="12">
    <source>
        <dbReference type="Proteomes" id="UP000664132"/>
    </source>
</evidence>
<dbReference type="Proteomes" id="UP000664132">
    <property type="component" value="Unassembled WGS sequence"/>
</dbReference>
<dbReference type="OrthoDB" id="5286354at2759"/>
<evidence type="ECO:0000313" key="11">
    <source>
        <dbReference type="EMBL" id="KAG4419366.1"/>
    </source>
</evidence>
<dbReference type="SUPFAM" id="SSF49785">
    <property type="entry name" value="Galactose-binding domain-like"/>
    <property type="match status" value="2"/>
</dbReference>
<dbReference type="Pfam" id="PF16990">
    <property type="entry name" value="CBM_35"/>
    <property type="match status" value="2"/>
</dbReference>
<feature type="domain" description="CBM6" evidence="9">
    <location>
        <begin position="16"/>
        <end position="135"/>
    </location>
</feature>
<proteinExistence type="inferred from homology"/>
<dbReference type="SUPFAM" id="SSF51445">
    <property type="entry name" value="(Trans)glycosidases"/>
    <property type="match status" value="1"/>
</dbReference>
<feature type="active site" description="Nucleophile" evidence="5">
    <location>
        <position position="538"/>
    </location>
</feature>
<evidence type="ECO:0000256" key="2">
    <source>
        <dbReference type="ARBA" id="ARBA00022729"/>
    </source>
</evidence>
<keyword evidence="4 5" id="KW-0326">Glycosidase</keyword>
<comment type="caution">
    <text evidence="11">The sequence shown here is derived from an EMBL/GenBank/DDBJ whole genome shotgun (WGS) entry which is preliminary data.</text>
</comment>
<feature type="domain" description="CBM6" evidence="9">
    <location>
        <begin position="151"/>
        <end position="273"/>
    </location>
</feature>
<dbReference type="Gene3D" id="2.60.120.260">
    <property type="entry name" value="Galactose-binding domain-like"/>
    <property type="match status" value="2"/>
</dbReference>
<gene>
    <name evidence="11" type="ORF">IFR04_007514</name>
</gene>
<dbReference type="PROSITE" id="PS51175">
    <property type="entry name" value="CBM6"/>
    <property type="match status" value="2"/>
</dbReference>
<dbReference type="GO" id="GO:0005576">
    <property type="term" value="C:extracellular region"/>
    <property type="evidence" value="ECO:0007669"/>
    <property type="project" value="InterPro"/>
</dbReference>
<evidence type="ECO:0000256" key="1">
    <source>
        <dbReference type="ARBA" id="ARBA00007754"/>
    </source>
</evidence>
<dbReference type="PROSITE" id="PS51164">
    <property type="entry name" value="CBM1_2"/>
    <property type="match status" value="1"/>
</dbReference>
<evidence type="ECO:0000259" key="10">
    <source>
        <dbReference type="PROSITE" id="PS51764"/>
    </source>
</evidence>
<evidence type="ECO:0000259" key="8">
    <source>
        <dbReference type="PROSITE" id="PS51164"/>
    </source>
</evidence>
<dbReference type="Gene3D" id="3.20.20.80">
    <property type="entry name" value="Glycosidases"/>
    <property type="match status" value="1"/>
</dbReference>
<feature type="domain" description="CBM1" evidence="8">
    <location>
        <begin position="659"/>
        <end position="696"/>
    </location>
</feature>
<dbReference type="PANTHER" id="PTHR40079:SF4">
    <property type="entry name" value="GH26 DOMAIN-CONTAINING PROTEIN-RELATED"/>
    <property type="match status" value="1"/>
</dbReference>
<reference evidence="11" key="1">
    <citation type="submission" date="2021-02" db="EMBL/GenBank/DDBJ databases">
        <title>Genome sequence Cadophora malorum strain M34.</title>
        <authorList>
            <person name="Stefanovic E."/>
            <person name="Vu D."/>
            <person name="Scully C."/>
            <person name="Dijksterhuis J."/>
            <person name="Roader J."/>
            <person name="Houbraken J."/>
        </authorList>
    </citation>
    <scope>NUCLEOTIDE SEQUENCE</scope>
    <source>
        <strain evidence="11">M34</strain>
    </source>
</reference>
<feature type="chain" id="PRO_5034069001" evidence="7">
    <location>
        <begin position="16"/>
        <end position="696"/>
    </location>
</feature>
<name>A0A8H7W6H3_9HELO</name>
<dbReference type="InterPro" id="IPR022790">
    <property type="entry name" value="GH26_dom"/>
</dbReference>
<feature type="domain" description="GH26" evidence="10">
    <location>
        <begin position="294"/>
        <end position="590"/>
    </location>
</feature>
<dbReference type="CDD" id="cd04086">
    <property type="entry name" value="CBM35_mannanase-like"/>
    <property type="match status" value="2"/>
</dbReference>
<dbReference type="InterPro" id="IPR017853">
    <property type="entry name" value="GH"/>
</dbReference>
<evidence type="ECO:0000256" key="7">
    <source>
        <dbReference type="SAM" id="SignalP"/>
    </source>
</evidence>
<keyword evidence="3 5" id="KW-0378">Hydrolase</keyword>
<evidence type="ECO:0000256" key="4">
    <source>
        <dbReference type="ARBA" id="ARBA00023295"/>
    </source>
</evidence>
<evidence type="ECO:0000256" key="5">
    <source>
        <dbReference type="PROSITE-ProRule" id="PRU01100"/>
    </source>
</evidence>
<dbReference type="GO" id="GO:0016985">
    <property type="term" value="F:mannan endo-1,4-beta-mannosidase activity"/>
    <property type="evidence" value="ECO:0007669"/>
    <property type="project" value="InterPro"/>
</dbReference>
<evidence type="ECO:0000256" key="6">
    <source>
        <dbReference type="SAM" id="MobiDB-lite"/>
    </source>
</evidence>
<dbReference type="EMBL" id="JAFJYH010000107">
    <property type="protein sequence ID" value="KAG4419366.1"/>
    <property type="molecule type" value="Genomic_DNA"/>
</dbReference>
<dbReference type="InterPro" id="IPR000805">
    <property type="entry name" value="Glyco_hydro_26"/>
</dbReference>